<dbReference type="VEuPathDB" id="VectorBase:ASIC017300"/>
<evidence type="ECO:0000313" key="2">
    <source>
        <dbReference type="EnsemblMetazoa" id="ASIC017300-PA"/>
    </source>
</evidence>
<proteinExistence type="predicted"/>
<organism evidence="1">
    <name type="scientific">Anopheles sinensis</name>
    <name type="common">Mosquito</name>
    <dbReference type="NCBI Taxonomy" id="74873"/>
    <lineage>
        <taxon>Eukaryota</taxon>
        <taxon>Metazoa</taxon>
        <taxon>Ecdysozoa</taxon>
        <taxon>Arthropoda</taxon>
        <taxon>Hexapoda</taxon>
        <taxon>Insecta</taxon>
        <taxon>Pterygota</taxon>
        <taxon>Neoptera</taxon>
        <taxon>Endopterygota</taxon>
        <taxon>Diptera</taxon>
        <taxon>Nematocera</taxon>
        <taxon>Culicoidea</taxon>
        <taxon>Culicidae</taxon>
        <taxon>Anophelinae</taxon>
        <taxon>Anopheles</taxon>
    </lineage>
</organism>
<reference evidence="2" key="2">
    <citation type="submission" date="2020-05" db="UniProtKB">
        <authorList>
            <consortium name="EnsemblMetazoa"/>
        </authorList>
    </citation>
    <scope>IDENTIFICATION</scope>
</reference>
<gene>
    <name evidence="1" type="ORF">ZHAS_00017300</name>
</gene>
<dbReference type="EnsemblMetazoa" id="ASIC017300-RA">
    <property type="protein sequence ID" value="ASIC017300-PA"/>
    <property type="gene ID" value="ASIC017300"/>
</dbReference>
<reference evidence="1 3" key="1">
    <citation type="journal article" date="2014" name="BMC Genomics">
        <title>Genome sequence of Anopheles sinensis provides insight into genetics basis of mosquito competence for malaria parasites.</title>
        <authorList>
            <person name="Zhou D."/>
            <person name="Zhang D."/>
            <person name="Ding G."/>
            <person name="Shi L."/>
            <person name="Hou Q."/>
            <person name="Ye Y."/>
            <person name="Xu Y."/>
            <person name="Zhou H."/>
            <person name="Xiong C."/>
            <person name="Li S."/>
            <person name="Yu J."/>
            <person name="Hong S."/>
            <person name="Yu X."/>
            <person name="Zou P."/>
            <person name="Chen C."/>
            <person name="Chang X."/>
            <person name="Wang W."/>
            <person name="Lv Y."/>
            <person name="Sun Y."/>
            <person name="Ma L."/>
            <person name="Shen B."/>
            <person name="Zhu C."/>
        </authorList>
    </citation>
    <scope>NUCLEOTIDE SEQUENCE [LARGE SCALE GENOMIC DNA]</scope>
</reference>
<name>A0A084WFT8_ANOSI</name>
<evidence type="ECO:0000313" key="1">
    <source>
        <dbReference type="EMBL" id="KFB49082.1"/>
    </source>
</evidence>
<evidence type="ECO:0000313" key="3">
    <source>
        <dbReference type="Proteomes" id="UP000030765"/>
    </source>
</evidence>
<protein>
    <submittedName>
        <fullName evidence="1 2">Transposase</fullName>
    </submittedName>
</protein>
<keyword evidence="3" id="KW-1185">Reference proteome</keyword>
<dbReference type="EMBL" id="ATLV01023403">
    <property type="status" value="NOT_ANNOTATED_CDS"/>
    <property type="molecule type" value="Genomic_DNA"/>
</dbReference>
<accession>A0A084WFT8</accession>
<sequence>MLRSLLPSVRRATGGGAARFAWHKQFSRDDRHAHWNVGFTFGRDCTEVEKSEFRQGGSRGKNWNERTRSRDCSSSLPCSKIPCATGKVGKRAGKSIDTVIVIASAHERTSLSTK</sequence>
<dbReference type="Proteomes" id="UP000030765">
    <property type="component" value="Unassembled WGS sequence"/>
</dbReference>
<dbReference type="EMBL" id="KE525343">
    <property type="protein sequence ID" value="KFB49082.1"/>
    <property type="molecule type" value="Genomic_DNA"/>
</dbReference>
<dbReference type="AlphaFoldDB" id="A0A084WFT8"/>